<feature type="region of interest" description="Disordered" evidence="2">
    <location>
        <begin position="64"/>
        <end position="153"/>
    </location>
</feature>
<feature type="compositionally biased region" description="Pro residues" evidence="2">
    <location>
        <begin position="113"/>
        <end position="132"/>
    </location>
</feature>
<name>A0A843UZH2_COLES</name>
<accession>A0A843UZH2</accession>
<reference evidence="3" key="1">
    <citation type="submission" date="2017-07" db="EMBL/GenBank/DDBJ databases">
        <title>Taro Niue Genome Assembly and Annotation.</title>
        <authorList>
            <person name="Atibalentja N."/>
            <person name="Keating K."/>
            <person name="Fields C.J."/>
        </authorList>
    </citation>
    <scope>NUCLEOTIDE SEQUENCE</scope>
    <source>
        <strain evidence="3">Niue_2</strain>
        <tissue evidence="3">Leaf</tissue>
    </source>
</reference>
<evidence type="ECO:0000256" key="1">
    <source>
        <dbReference type="SAM" id="Coils"/>
    </source>
</evidence>
<evidence type="ECO:0000256" key="2">
    <source>
        <dbReference type="SAM" id="MobiDB-lite"/>
    </source>
</evidence>
<comment type="caution">
    <text evidence="3">The sequence shown here is derived from an EMBL/GenBank/DDBJ whole genome shotgun (WGS) entry which is preliminary data.</text>
</comment>
<keyword evidence="1" id="KW-0175">Coiled coil</keyword>
<dbReference type="OrthoDB" id="1897642at2759"/>
<dbReference type="AlphaFoldDB" id="A0A843UZH2"/>
<organism evidence="3 4">
    <name type="scientific">Colocasia esculenta</name>
    <name type="common">Wild taro</name>
    <name type="synonym">Arum esculentum</name>
    <dbReference type="NCBI Taxonomy" id="4460"/>
    <lineage>
        <taxon>Eukaryota</taxon>
        <taxon>Viridiplantae</taxon>
        <taxon>Streptophyta</taxon>
        <taxon>Embryophyta</taxon>
        <taxon>Tracheophyta</taxon>
        <taxon>Spermatophyta</taxon>
        <taxon>Magnoliopsida</taxon>
        <taxon>Liliopsida</taxon>
        <taxon>Araceae</taxon>
        <taxon>Aroideae</taxon>
        <taxon>Colocasieae</taxon>
        <taxon>Colocasia</taxon>
    </lineage>
</organism>
<dbReference type="EMBL" id="NMUH01001118">
    <property type="protein sequence ID" value="MQL89111.1"/>
    <property type="molecule type" value="Genomic_DNA"/>
</dbReference>
<gene>
    <name evidence="3" type="ORF">Taro_021677</name>
</gene>
<protein>
    <submittedName>
        <fullName evidence="3">Uncharacterized protein</fullName>
    </submittedName>
</protein>
<evidence type="ECO:0000313" key="3">
    <source>
        <dbReference type="EMBL" id="MQL89111.1"/>
    </source>
</evidence>
<proteinExistence type="predicted"/>
<dbReference type="Proteomes" id="UP000652761">
    <property type="component" value="Unassembled WGS sequence"/>
</dbReference>
<feature type="coiled-coil region" evidence="1">
    <location>
        <begin position="267"/>
        <end position="294"/>
    </location>
</feature>
<sequence length="298" mass="32153">MSAAGAENTPPIDREEQEEVLAALVEFRSKEVERFRLRLEYYKSQVEDAEKKLNDCKAKLALLRSHSGAPSLRSPLEAKGSAKPSAVNGGVTVKEEETTPARGSEQLRLQPPVAAPPPEQPPPQPQSRPPLIIPAVRPNMSSSTDAKAMGRAGRPEAMVAATSPSVEGKAAAALEEETLLPKDREAVEEVLPPEEIALGGFRSRLQAANVIFGLECRWRESYARAATARAALVAAEDRLEAALVARETTVEHRLGAMAAVRVAEEEAWSSEARAATAQEALEAAEEEFERIRAELPAI</sequence>
<keyword evidence="4" id="KW-1185">Reference proteome</keyword>
<dbReference type="PANTHER" id="PTHR47232">
    <property type="entry name" value="TRANSDUCIN FAMILY PROTEIN / WD-40 REPEAT FAMILY PROTEIN"/>
    <property type="match status" value="1"/>
</dbReference>
<evidence type="ECO:0000313" key="4">
    <source>
        <dbReference type="Proteomes" id="UP000652761"/>
    </source>
</evidence>
<dbReference type="PANTHER" id="PTHR47232:SF1">
    <property type="entry name" value="TRANSDUCIN FAMILY PROTEIN _ WD-40 REPEAT FAMILY PROTEIN"/>
    <property type="match status" value="1"/>
</dbReference>